<feature type="region of interest" description="Disordered" evidence="1">
    <location>
        <begin position="102"/>
        <end position="123"/>
    </location>
</feature>
<dbReference type="AlphaFoldDB" id="A0A2T0U4T7"/>
<dbReference type="Proteomes" id="UP000237822">
    <property type="component" value="Unassembled WGS sequence"/>
</dbReference>
<keyword evidence="2" id="KW-0472">Membrane</keyword>
<evidence type="ECO:0000313" key="3">
    <source>
        <dbReference type="EMBL" id="PRY52941.1"/>
    </source>
</evidence>
<dbReference type="RefSeq" id="WP_106298699.1">
    <property type="nucleotide sequence ID" value="NZ_PVTI01000029.1"/>
</dbReference>
<proteinExistence type="predicted"/>
<reference evidence="3 4" key="1">
    <citation type="submission" date="2018-03" db="EMBL/GenBank/DDBJ databases">
        <title>Genomic Encyclopedia of Archaeal and Bacterial Type Strains, Phase II (KMG-II): from individual species to whole genera.</title>
        <authorList>
            <person name="Goeker M."/>
        </authorList>
    </citation>
    <scope>NUCLEOTIDE SEQUENCE [LARGE SCALE GENOMIC DNA]</scope>
    <source>
        <strain evidence="3 4">ATCC BAA-1496</strain>
    </source>
</reference>
<dbReference type="OrthoDB" id="187863at2"/>
<comment type="caution">
    <text evidence="3">The sequence shown here is derived from an EMBL/GenBank/DDBJ whole genome shotgun (WGS) entry which is preliminary data.</text>
</comment>
<protein>
    <recommendedName>
        <fullName evidence="5">Transmembrane protein</fullName>
    </recommendedName>
</protein>
<evidence type="ECO:0000256" key="1">
    <source>
        <dbReference type="SAM" id="MobiDB-lite"/>
    </source>
</evidence>
<dbReference type="EMBL" id="PVTI01000029">
    <property type="protein sequence ID" value="PRY52941.1"/>
    <property type="molecule type" value="Genomic_DNA"/>
</dbReference>
<dbReference type="Pfam" id="PF20554">
    <property type="entry name" value="DUF6766"/>
    <property type="match status" value="1"/>
</dbReference>
<evidence type="ECO:0008006" key="5">
    <source>
        <dbReference type="Google" id="ProtNLM"/>
    </source>
</evidence>
<feature type="transmembrane region" description="Helical" evidence="2">
    <location>
        <begin position="195"/>
        <end position="212"/>
    </location>
</feature>
<dbReference type="InterPro" id="IPR046657">
    <property type="entry name" value="DUF6766"/>
</dbReference>
<evidence type="ECO:0000256" key="2">
    <source>
        <dbReference type="SAM" id="Phobius"/>
    </source>
</evidence>
<sequence>MNATKNESSTTPGPLRRNSLPLVFGLLLLGALVGQAISGLAGVNADARDAGLQQIGMLEYLTSSSFAVDVAENWQSEYLQFLLFILLTIWFVQKGSPESKPLHKIGRGTDEEQKVGEHADPDSPTWARADGWRRALFSHSLGLTMGAIFLASWLAQLIAGHAAYNAEQLRELKAPLTFGDYLTAPDFWSRTFQNWQSEFLAVASMVVLAIYLRERGSPESKPVGEPHESTGVEG</sequence>
<gene>
    <name evidence="3" type="ORF">BCF74_12912</name>
</gene>
<keyword evidence="2" id="KW-0812">Transmembrane</keyword>
<keyword evidence="2" id="KW-1133">Transmembrane helix</keyword>
<feature type="transmembrane region" description="Helical" evidence="2">
    <location>
        <begin position="141"/>
        <end position="164"/>
    </location>
</feature>
<accession>A0A2T0U4T7</accession>
<keyword evidence="4" id="KW-1185">Reference proteome</keyword>
<name>A0A2T0U4T7_9MICO</name>
<evidence type="ECO:0000313" key="4">
    <source>
        <dbReference type="Proteomes" id="UP000237822"/>
    </source>
</evidence>
<organism evidence="3 4">
    <name type="scientific">Knoellia remsis</name>
    <dbReference type="NCBI Taxonomy" id="407159"/>
    <lineage>
        <taxon>Bacteria</taxon>
        <taxon>Bacillati</taxon>
        <taxon>Actinomycetota</taxon>
        <taxon>Actinomycetes</taxon>
        <taxon>Micrococcales</taxon>
        <taxon>Intrasporangiaceae</taxon>
        <taxon>Knoellia</taxon>
    </lineage>
</organism>
<feature type="compositionally biased region" description="Basic and acidic residues" evidence="1">
    <location>
        <begin position="107"/>
        <end position="121"/>
    </location>
</feature>